<dbReference type="KEGG" id="msea:METESE_33760"/>
<organism evidence="4 5">
    <name type="scientific">Mesoterricola sediminis</name>
    <dbReference type="NCBI Taxonomy" id="2927980"/>
    <lineage>
        <taxon>Bacteria</taxon>
        <taxon>Pseudomonadati</taxon>
        <taxon>Acidobacteriota</taxon>
        <taxon>Holophagae</taxon>
        <taxon>Holophagales</taxon>
        <taxon>Holophagaceae</taxon>
        <taxon>Mesoterricola</taxon>
    </lineage>
</organism>
<dbReference type="InterPro" id="IPR027268">
    <property type="entry name" value="Peptidase_M4/M1_CTD_sf"/>
</dbReference>
<evidence type="ECO:0000259" key="3">
    <source>
        <dbReference type="Pfam" id="PF01433"/>
    </source>
</evidence>
<feature type="active site" description="Proton donor" evidence="1">
    <location>
        <position position="448"/>
    </location>
</feature>
<dbReference type="SUPFAM" id="SSF55486">
    <property type="entry name" value="Metalloproteases ('zincins'), catalytic domain"/>
    <property type="match status" value="1"/>
</dbReference>
<keyword evidence="5" id="KW-1185">Reference proteome</keyword>
<gene>
    <name evidence="4" type="ORF">METESE_33760</name>
</gene>
<sequence>MGRWVIWLVAAIWGTGLAAFDPGRWFDKPKSPRVAQYHIEAALDWPNKALEGRETITWRNTGHAPTAEFPLHLYLNAFKGPQTAFVREMGGPRKLTRDFDERNPRHWGYCRLLSVKLGDKVLEGHAGEDATVWWVRLPKPVAPGETIRLDVAWESRFPRIIARSGWSGSGSGDFLMGAQWYPKAGVYEGDHWVCHAYHAFTEFYSDFGVYDVELSLPNALLLAHVGAQTNFRTDDDVTPDPKRKLNVIWKLHAEDVHDFAWAVMPSRSWNFKKFEYRGVQVFCYYQPENFTNLERQMLAVRVALRHAGEWFMPYPYPVLTVLDLPEEARGADGMEYPTLVTASSVRFDPLRIRYAPEHVTIHEIGHQWFYGMLASNEVEEAWLDEGFTTWFTQRAMERGYQAMFGSRRFQVGTDAESALAYRAMPSTDPILRPSYLARDYQSYGVAAYSKPALVLDQLEAMIGRPTMEQVVQTYAREFAFRHPKAQDFKRVAERVAGRDLSAFWKDWMEGTDVLDMAIDKVEVREVTEGGWMDASGGMVFAAPQPSAPGRKGAITLVRKGGIRAPITLWVRLEDRSERRLAWDGQDRWVTYEFESPVTAAILDPDGNYPLLKDRLHASWSAKPVRRGFHYWAQMLVGTLTALLQGAGAA</sequence>
<feature type="active site" description="Proton acceptor" evidence="1">
    <location>
        <position position="363"/>
    </location>
</feature>
<keyword evidence="2" id="KW-0479">Metal-binding</keyword>
<dbReference type="CDD" id="cd09604">
    <property type="entry name" value="M1_APN_like"/>
    <property type="match status" value="1"/>
</dbReference>
<dbReference type="RefSeq" id="WP_316410703.1">
    <property type="nucleotide sequence ID" value="NZ_AP027081.1"/>
</dbReference>
<dbReference type="GO" id="GO:0008270">
    <property type="term" value="F:zinc ion binding"/>
    <property type="evidence" value="ECO:0007669"/>
    <property type="project" value="InterPro"/>
</dbReference>
<keyword evidence="2" id="KW-0862">Zinc</keyword>
<accession>A0AA48H9J9</accession>
<name>A0AA48H9J9_9BACT</name>
<evidence type="ECO:0000313" key="5">
    <source>
        <dbReference type="Proteomes" id="UP001228113"/>
    </source>
</evidence>
<dbReference type="Pfam" id="PF01433">
    <property type="entry name" value="Peptidase_M1"/>
    <property type="match status" value="1"/>
</dbReference>
<dbReference type="Gene3D" id="1.10.390.10">
    <property type="entry name" value="Neutral Protease Domain 2"/>
    <property type="match status" value="1"/>
</dbReference>
<protein>
    <recommendedName>
        <fullName evidence="3">Peptidase M1 membrane alanine aminopeptidase domain-containing protein</fullName>
    </recommendedName>
</protein>
<dbReference type="PANTHER" id="PTHR45726:SF3">
    <property type="entry name" value="LEUKOTRIENE A-4 HYDROLASE"/>
    <property type="match status" value="1"/>
</dbReference>
<reference evidence="4" key="1">
    <citation type="journal article" date="2023" name="Int. J. Syst. Evol. Microbiol.">
        <title>Mesoterricola silvestris gen. nov., sp. nov., Mesoterricola sediminis sp. nov., Geothrix oryzae sp. nov., Geothrix edaphica sp. nov., Geothrix rubra sp. nov., and Geothrix limicola sp. nov., six novel members of Acidobacteriota isolated from soils.</title>
        <authorList>
            <person name="Itoh H."/>
            <person name="Sugisawa Y."/>
            <person name="Mise K."/>
            <person name="Xu Z."/>
            <person name="Kuniyasu M."/>
            <person name="Ushijima N."/>
            <person name="Kawano K."/>
            <person name="Kobayashi E."/>
            <person name="Shiratori Y."/>
            <person name="Masuda Y."/>
            <person name="Senoo K."/>
        </authorList>
    </citation>
    <scope>NUCLEOTIDE SEQUENCE</scope>
    <source>
        <strain evidence="4">W786</strain>
    </source>
</reference>
<evidence type="ECO:0000313" key="4">
    <source>
        <dbReference type="EMBL" id="BDU78418.1"/>
    </source>
</evidence>
<dbReference type="AlphaFoldDB" id="A0AA48H9J9"/>
<dbReference type="InterPro" id="IPR034015">
    <property type="entry name" value="M1_LTA4H"/>
</dbReference>
<evidence type="ECO:0000256" key="1">
    <source>
        <dbReference type="PIRSR" id="PIRSR634015-1"/>
    </source>
</evidence>
<dbReference type="PANTHER" id="PTHR45726">
    <property type="entry name" value="LEUKOTRIENE A-4 HYDROLASE"/>
    <property type="match status" value="1"/>
</dbReference>
<dbReference type="InterPro" id="IPR014782">
    <property type="entry name" value="Peptidase_M1_dom"/>
</dbReference>
<dbReference type="Proteomes" id="UP001228113">
    <property type="component" value="Chromosome"/>
</dbReference>
<comment type="cofactor">
    <cofactor evidence="2">
        <name>Zn(2+)</name>
        <dbReference type="ChEBI" id="CHEBI:29105"/>
    </cofactor>
    <text evidence="2">Binds 1 zinc ion per subunit.</text>
</comment>
<proteinExistence type="predicted"/>
<feature type="domain" description="Peptidase M1 membrane alanine aminopeptidase" evidence="3">
    <location>
        <begin position="309"/>
        <end position="507"/>
    </location>
</feature>
<feature type="binding site" evidence="2">
    <location>
        <position position="385"/>
    </location>
    <ligand>
        <name>Zn(2+)</name>
        <dbReference type="ChEBI" id="CHEBI:29105"/>
        <note>catalytic</note>
    </ligand>
</feature>
<dbReference type="EMBL" id="AP027081">
    <property type="protein sequence ID" value="BDU78418.1"/>
    <property type="molecule type" value="Genomic_DNA"/>
</dbReference>
<feature type="binding site" evidence="2">
    <location>
        <position position="362"/>
    </location>
    <ligand>
        <name>Zn(2+)</name>
        <dbReference type="ChEBI" id="CHEBI:29105"/>
        <note>catalytic</note>
    </ligand>
</feature>
<dbReference type="GO" id="GO:0008237">
    <property type="term" value="F:metallopeptidase activity"/>
    <property type="evidence" value="ECO:0007669"/>
    <property type="project" value="InterPro"/>
</dbReference>
<feature type="binding site" evidence="2">
    <location>
        <position position="366"/>
    </location>
    <ligand>
        <name>Zn(2+)</name>
        <dbReference type="ChEBI" id="CHEBI:29105"/>
        <note>catalytic</note>
    </ligand>
</feature>
<evidence type="ECO:0000256" key="2">
    <source>
        <dbReference type="PIRSR" id="PIRSR634015-3"/>
    </source>
</evidence>